<evidence type="ECO:0000256" key="1">
    <source>
        <dbReference type="ARBA" id="ARBA00022723"/>
    </source>
</evidence>
<dbReference type="Proteomes" id="UP000051494">
    <property type="component" value="Unassembled WGS sequence"/>
</dbReference>
<dbReference type="STRING" id="437022.CC99x_00498"/>
<keyword evidence="3" id="KW-0520">NAD</keyword>
<dbReference type="PANTHER" id="PTHR30004">
    <property type="entry name" value="4-HYDROXYTHREONINE-4-PHOSPHATE DEHYDROGENASE"/>
    <property type="match status" value="1"/>
</dbReference>
<name>A0A0Q9YRQ2_9GAMM</name>
<dbReference type="InterPro" id="IPR005255">
    <property type="entry name" value="PdxA_fam"/>
</dbReference>
<comment type="caution">
    <text evidence="4">The sequence shown here is derived from an EMBL/GenBank/DDBJ whole genome shotgun (WGS) entry which is preliminary data.</text>
</comment>
<dbReference type="EMBL" id="LKHV02000001">
    <property type="protein sequence ID" value="MCS5707483.1"/>
    <property type="molecule type" value="Genomic_DNA"/>
</dbReference>
<dbReference type="EMBL" id="LKHV01000002">
    <property type="protein sequence ID" value="KRG19486.1"/>
    <property type="molecule type" value="Genomic_DNA"/>
</dbReference>
<dbReference type="Gene3D" id="3.40.718.10">
    <property type="entry name" value="Isopropylmalate Dehydrogenase"/>
    <property type="match status" value="1"/>
</dbReference>
<proteinExistence type="predicted"/>
<keyword evidence="2 4" id="KW-0560">Oxidoreductase</keyword>
<dbReference type="AlphaFoldDB" id="A0A0Q9YRQ2"/>
<dbReference type="GO" id="GO:0008615">
    <property type="term" value="P:pyridoxine biosynthetic process"/>
    <property type="evidence" value="ECO:0007669"/>
    <property type="project" value="TreeGrafter"/>
</dbReference>
<keyword evidence="1" id="KW-0479">Metal-binding</keyword>
<evidence type="ECO:0000313" key="4">
    <source>
        <dbReference type="EMBL" id="KRG19486.1"/>
    </source>
</evidence>
<evidence type="ECO:0000256" key="3">
    <source>
        <dbReference type="ARBA" id="ARBA00023027"/>
    </source>
</evidence>
<dbReference type="RefSeq" id="WP_057623324.1">
    <property type="nucleotide sequence ID" value="NZ_LKHV02000001.1"/>
</dbReference>
<protein>
    <submittedName>
        <fullName evidence="4">4-hydroxythreonine-4-phosphate dehydrogenase 1</fullName>
        <ecNumber evidence="4 5">1.1.1.262</ecNumber>
    </submittedName>
    <submittedName>
        <fullName evidence="5">4-hydroxythreonine-4-phosphate dehydrogenase PdxA</fullName>
    </submittedName>
</protein>
<dbReference type="NCBIfam" id="TIGR00557">
    <property type="entry name" value="pdxA"/>
    <property type="match status" value="1"/>
</dbReference>
<keyword evidence="6" id="KW-1185">Reference proteome</keyword>
<evidence type="ECO:0000256" key="2">
    <source>
        <dbReference type="ARBA" id="ARBA00023002"/>
    </source>
</evidence>
<evidence type="ECO:0000313" key="5">
    <source>
        <dbReference type="EMBL" id="MCS5707483.1"/>
    </source>
</evidence>
<accession>A0A0Q9YRQ2</accession>
<dbReference type="SUPFAM" id="SSF53659">
    <property type="entry name" value="Isocitrate/Isopropylmalate dehydrogenase-like"/>
    <property type="match status" value="1"/>
</dbReference>
<dbReference type="GO" id="GO:0042823">
    <property type="term" value="P:pyridoxal phosphate biosynthetic process"/>
    <property type="evidence" value="ECO:0007669"/>
    <property type="project" value="TreeGrafter"/>
</dbReference>
<dbReference type="EC" id="1.1.1.262" evidence="4 5"/>
<dbReference type="GO" id="GO:0050570">
    <property type="term" value="F:4-hydroxythreonine-4-phosphate dehydrogenase activity"/>
    <property type="evidence" value="ECO:0007669"/>
    <property type="project" value="UniProtKB-EC"/>
</dbReference>
<evidence type="ECO:0000313" key="6">
    <source>
        <dbReference type="Proteomes" id="UP000051494"/>
    </source>
</evidence>
<organism evidence="4">
    <name type="scientific">Candidatus Berkiella cookevillensis</name>
    <dbReference type="NCBI Taxonomy" id="437022"/>
    <lineage>
        <taxon>Bacteria</taxon>
        <taxon>Pseudomonadati</taxon>
        <taxon>Pseudomonadota</taxon>
        <taxon>Gammaproteobacteria</taxon>
        <taxon>Candidatus Berkiellales</taxon>
        <taxon>Candidatus Berkiellaceae</taxon>
        <taxon>Candidatus Berkiella</taxon>
    </lineage>
</organism>
<dbReference type="Pfam" id="PF04166">
    <property type="entry name" value="PdxA"/>
    <property type="match status" value="1"/>
</dbReference>
<dbReference type="PANTHER" id="PTHR30004:SF5">
    <property type="entry name" value="4-HYDROXYTHREONINE-4-PHOSPHATE DEHYDROGENASE"/>
    <property type="match status" value="1"/>
</dbReference>
<dbReference type="GO" id="GO:0046872">
    <property type="term" value="F:metal ion binding"/>
    <property type="evidence" value="ECO:0007669"/>
    <property type="project" value="UniProtKB-KW"/>
</dbReference>
<dbReference type="GO" id="GO:0051287">
    <property type="term" value="F:NAD binding"/>
    <property type="evidence" value="ECO:0007669"/>
    <property type="project" value="InterPro"/>
</dbReference>
<dbReference type="OrthoDB" id="9801783at2"/>
<reference evidence="5" key="2">
    <citation type="journal article" date="2016" name="Genome Announc.">
        <title>Draft Genome Sequences of Two Novel Amoeba-Resistant Intranuclear Bacteria, 'Candidatus Berkiella cookevillensis' and 'Candidatus Berkiella aquae'.</title>
        <authorList>
            <person name="Mehari Y.T."/>
            <person name="Arivett B.A."/>
            <person name="Farone A.L."/>
            <person name="Gunderson J.H."/>
            <person name="Farone M.B."/>
        </authorList>
    </citation>
    <scope>NUCLEOTIDE SEQUENCE</scope>
    <source>
        <strain evidence="5">CC99</strain>
    </source>
</reference>
<gene>
    <name evidence="4" type="primary">pdxA1</name>
    <name evidence="5" type="synonym">pdxA</name>
    <name evidence="5" type="ORF">CC99x_001050</name>
    <name evidence="4" type="ORF">CC99x_00498</name>
</gene>
<reference evidence="5" key="3">
    <citation type="submission" date="2021-06" db="EMBL/GenBank/DDBJ databases">
        <title>Genomic Description and Analysis of Intracellular Bacteria, Candidatus Berkiella cookevillensis and Candidatus Berkiella aquae.</title>
        <authorList>
            <person name="Kidane D.T."/>
            <person name="Mehari Y.T."/>
            <person name="Rice F.C."/>
            <person name="Arivett B.A."/>
            <person name="Farone A.L."/>
            <person name="Berk S.G."/>
            <person name="Farone M.B."/>
        </authorList>
    </citation>
    <scope>NUCLEOTIDE SEQUENCE</scope>
    <source>
        <strain evidence="5">CC99</strain>
    </source>
</reference>
<dbReference type="PATRIC" id="fig|1590042.3.peg.516"/>
<reference evidence="4" key="1">
    <citation type="submission" date="2015-09" db="EMBL/GenBank/DDBJ databases">
        <title>Draft Genome Sequences of Two Novel Amoeba-resistant Intranuclear Bacteria, Candidatus Berkiella cookevillensis and Candidatus Berkiella aquae.</title>
        <authorList>
            <person name="Mehari Y.T."/>
            <person name="Arivett B.A."/>
            <person name="Farone A.L."/>
            <person name="Gunderson J.H."/>
            <person name="Farone M.B."/>
        </authorList>
    </citation>
    <scope>NUCLEOTIDE SEQUENCE [LARGE SCALE GENOMIC DNA]</scope>
    <source>
        <strain evidence="4">CC99</strain>
    </source>
</reference>
<sequence>MQDCPRIIITTGEPAGIGPDVALHAAFHRLPIEVILMGDEDLLKARATQLNLDLSFYKTNLDNTTASRANGNGHIAIYPISLRDNCVAGSLNIHNAPYVLEMLKRAADLCLEKKVQAMVTAPVHKALLNESGQPFSGHTEYLGQCSQVKDTLMVFHSADCLMALVTTHLPLNKVAAHITPQRLEKVILQLHTGMQSHFQKAKPNIAILGLNPHAGENGNIGHEEQDLMLPVIEKLKQQGLALTGPLSADTAFSQENRQYFDAYVAMYHDQGLTPMKALYFEELVNITFGLPFLRTSVDHGTALSLAGSGKARPNSLLRALELTHQLIK</sequence>